<feature type="transmembrane region" description="Helical" evidence="1">
    <location>
        <begin position="402"/>
        <end position="420"/>
    </location>
</feature>
<accession>A0A1U7CKW1</accession>
<feature type="transmembrane region" description="Helical" evidence="1">
    <location>
        <begin position="192"/>
        <end position="216"/>
    </location>
</feature>
<name>A0A1U7CKW1_9BACT</name>
<evidence type="ECO:0000313" key="3">
    <source>
        <dbReference type="Proteomes" id="UP000186309"/>
    </source>
</evidence>
<dbReference type="KEGG" id="pbor:BSF38_00999"/>
<keyword evidence="1" id="KW-0472">Membrane</keyword>
<feature type="transmembrane region" description="Helical" evidence="1">
    <location>
        <begin position="471"/>
        <end position="493"/>
    </location>
</feature>
<feature type="transmembrane region" description="Helical" evidence="1">
    <location>
        <begin position="321"/>
        <end position="339"/>
    </location>
</feature>
<proteinExistence type="predicted"/>
<feature type="transmembrane region" description="Helical" evidence="1">
    <location>
        <begin position="130"/>
        <end position="148"/>
    </location>
</feature>
<feature type="transmembrane region" description="Helical" evidence="1">
    <location>
        <begin position="9"/>
        <end position="26"/>
    </location>
</feature>
<feature type="transmembrane region" description="Helical" evidence="1">
    <location>
        <begin position="222"/>
        <end position="238"/>
    </location>
</feature>
<feature type="transmembrane region" description="Helical" evidence="1">
    <location>
        <begin position="62"/>
        <end position="82"/>
    </location>
</feature>
<feature type="transmembrane region" description="Helical" evidence="1">
    <location>
        <begin position="160"/>
        <end position="180"/>
    </location>
</feature>
<evidence type="ECO:0000256" key="1">
    <source>
        <dbReference type="SAM" id="Phobius"/>
    </source>
</evidence>
<keyword evidence="1" id="KW-1133">Transmembrane helix</keyword>
<dbReference type="Proteomes" id="UP000186309">
    <property type="component" value="Chromosome"/>
</dbReference>
<sequence length="524" mass="56200">MPDTLRRPSAAYVLLTALSLSVGWGIRGNFGHEYGAMMPGALAAMAAVLLSGRTDWYGRTPYFAMFGALGWSFGGSISYMQVIAYTHSGHSESVLYGFACLFVIGFLWAAPGGVGTALPAVASRDRLTELLGPVSAVLAAWQVEGWLVEPWLHRVGYSLNWFDTDWLGALVALGVGLVLAMARGRVDRATSLILYMAGGWWVGFVILVLVLGLRMTPPRGDNWAGCLGMTVGLFVYCLRTGLPEVARAGVVTGVVGGISFAGASMIKLVAVTSGFVTNWHSVLEQTTGFINGLGVALAMWHLARWSAPVDDRVTSSDARPWAKPLAVAFTLLAIPMVNLKKNAGDWVSAKAVPAEMYGFSAEAWLGLAFAIVAVGLFAVLYRHARRPIAVVPESRLGQGQGLYLLLLAIVVIGNFERILVRFADQRLITEGVIHVNAVICAVLLLLASPSRDQEAASPSPRLEARERPIRWGRLVAVCVAASLLAIFADWAIVRGIYGDRFAGHASLHIRFGPRATVNSPTSPR</sequence>
<keyword evidence="1" id="KW-0812">Transmembrane</keyword>
<gene>
    <name evidence="2" type="ORF">BSF38_00999</name>
</gene>
<feature type="transmembrane region" description="Helical" evidence="1">
    <location>
        <begin position="282"/>
        <end position="300"/>
    </location>
</feature>
<feature type="transmembrane region" description="Helical" evidence="1">
    <location>
        <begin position="250"/>
        <end position="270"/>
    </location>
</feature>
<organism evidence="2 3">
    <name type="scientific">Paludisphaera borealis</name>
    <dbReference type="NCBI Taxonomy" id="1387353"/>
    <lineage>
        <taxon>Bacteria</taxon>
        <taxon>Pseudomonadati</taxon>
        <taxon>Planctomycetota</taxon>
        <taxon>Planctomycetia</taxon>
        <taxon>Isosphaerales</taxon>
        <taxon>Isosphaeraceae</taxon>
        <taxon>Paludisphaera</taxon>
    </lineage>
</organism>
<protein>
    <submittedName>
        <fullName evidence="2">Uncharacterized protein</fullName>
    </submittedName>
</protein>
<evidence type="ECO:0000313" key="2">
    <source>
        <dbReference type="EMBL" id="APW59572.1"/>
    </source>
</evidence>
<keyword evidence="3" id="KW-1185">Reference proteome</keyword>
<feature type="transmembrane region" description="Helical" evidence="1">
    <location>
        <begin position="359"/>
        <end position="381"/>
    </location>
</feature>
<feature type="transmembrane region" description="Helical" evidence="1">
    <location>
        <begin position="94"/>
        <end position="118"/>
    </location>
</feature>
<dbReference type="AlphaFoldDB" id="A0A1U7CKW1"/>
<reference evidence="3" key="1">
    <citation type="submission" date="2016-12" db="EMBL/GenBank/DDBJ databases">
        <title>Comparative genomics of four Isosphaeraceae planctomycetes: a common pool of plasmids and glycoside hydrolase genes.</title>
        <authorList>
            <person name="Ivanova A."/>
        </authorList>
    </citation>
    <scope>NUCLEOTIDE SEQUENCE [LARGE SCALE GENOMIC DNA]</scope>
    <source>
        <strain evidence="3">PX4</strain>
    </source>
</reference>
<feature type="transmembrane region" description="Helical" evidence="1">
    <location>
        <begin position="432"/>
        <end position="450"/>
    </location>
</feature>
<feature type="transmembrane region" description="Helical" evidence="1">
    <location>
        <begin position="32"/>
        <end position="50"/>
    </location>
</feature>
<dbReference type="EMBL" id="CP019082">
    <property type="protein sequence ID" value="APW59572.1"/>
    <property type="molecule type" value="Genomic_DNA"/>
</dbReference>